<evidence type="ECO:0000256" key="1">
    <source>
        <dbReference type="ARBA" id="ARBA00022884"/>
    </source>
</evidence>
<accession>A0A6I3IC39</accession>
<dbReference type="GO" id="GO:0008168">
    <property type="term" value="F:methyltransferase activity"/>
    <property type="evidence" value="ECO:0007669"/>
    <property type="project" value="UniProtKB-KW"/>
</dbReference>
<sequence length="299" mass="31208">MSVARLDAELVRRGLARSRGQARELVDAGRVSVGGREVRKASHPVEVHDAVEVAGQIDPWVSRAAHKLLGALEAFPAVQVRGRRCIDVGASTGGFTQVLLDRGAASVCALDVGHGQLDPSLARDPRVDERSGTSVRDVGAQDLAGPFELLVTDLSFISLTLVSGRLADLVQVGGEAVALVKPQFEVGRTRLGKRGVVRDAGHRGDAVVAVLESLAGAGLHPRGLAASPLRGTDGNDEYLLWCVRSDGPAPPLAPWRARAEVLTTGRGAHDAAPSPAGPPPPVAAAHVDHTPQTDRGEHP</sequence>
<name>A0A6I3IC39_9MICO</name>
<evidence type="ECO:0000259" key="5">
    <source>
        <dbReference type="SMART" id="SM00363"/>
    </source>
</evidence>
<dbReference type="PANTHER" id="PTHR32319">
    <property type="entry name" value="BACTERIAL HEMOLYSIN-LIKE PROTEIN"/>
    <property type="match status" value="1"/>
</dbReference>
<dbReference type="PANTHER" id="PTHR32319:SF0">
    <property type="entry name" value="BACTERIAL HEMOLYSIN-LIKE PROTEIN"/>
    <property type="match status" value="1"/>
</dbReference>
<keyword evidence="6" id="KW-0808">Transferase</keyword>
<dbReference type="Gene3D" id="3.40.50.150">
    <property type="entry name" value="Vaccinia Virus protein VP39"/>
    <property type="match status" value="1"/>
</dbReference>
<reference evidence="6 7" key="1">
    <citation type="submission" date="2019-11" db="EMBL/GenBank/DDBJ databases">
        <title>Whole genome sequencing identifies a novel species of the genus Arsenicicoccus isolated from human blood.</title>
        <authorList>
            <person name="Jeong J.H."/>
            <person name="Kweon O.J."/>
            <person name="Kim H.R."/>
            <person name="Kim T.-H."/>
            <person name="Ha S.-M."/>
            <person name="Lee M.-K."/>
        </authorList>
    </citation>
    <scope>NUCLEOTIDE SEQUENCE [LARGE SCALE GENOMIC DNA]</scope>
    <source>
        <strain evidence="6 7">MKL-02</strain>
    </source>
</reference>
<dbReference type="GO" id="GO:0032259">
    <property type="term" value="P:methylation"/>
    <property type="evidence" value="ECO:0007669"/>
    <property type="project" value="UniProtKB-KW"/>
</dbReference>
<gene>
    <name evidence="6" type="ORF">GGG17_07425</name>
</gene>
<dbReference type="InterPro" id="IPR029063">
    <property type="entry name" value="SAM-dependent_MTases_sf"/>
</dbReference>
<keyword evidence="7" id="KW-1185">Reference proteome</keyword>
<dbReference type="Gene3D" id="3.10.290.10">
    <property type="entry name" value="RNA-binding S4 domain"/>
    <property type="match status" value="1"/>
</dbReference>
<dbReference type="InterPro" id="IPR004538">
    <property type="entry name" value="Hemolysin_A/TlyA"/>
</dbReference>
<keyword evidence="1 3" id="KW-0694">RNA-binding</keyword>
<comment type="caution">
    <text evidence="6">The sequence shown here is derived from an EMBL/GenBank/DDBJ whole genome shotgun (WGS) entry which is preliminary data.</text>
</comment>
<dbReference type="InterPro" id="IPR036986">
    <property type="entry name" value="S4_RNA-bd_sf"/>
</dbReference>
<organism evidence="6 7">
    <name type="scientific">Arsenicicoccus cauae</name>
    <dbReference type="NCBI Taxonomy" id="2663847"/>
    <lineage>
        <taxon>Bacteria</taxon>
        <taxon>Bacillati</taxon>
        <taxon>Actinomycetota</taxon>
        <taxon>Actinomycetes</taxon>
        <taxon>Micrococcales</taxon>
        <taxon>Intrasporangiaceae</taxon>
        <taxon>Arsenicicoccus</taxon>
    </lineage>
</organism>
<evidence type="ECO:0000256" key="2">
    <source>
        <dbReference type="ARBA" id="ARBA00029460"/>
    </source>
</evidence>
<evidence type="ECO:0000313" key="6">
    <source>
        <dbReference type="EMBL" id="MTB71798.1"/>
    </source>
</evidence>
<dbReference type="AlphaFoldDB" id="A0A6I3IC39"/>
<keyword evidence="6" id="KW-0489">Methyltransferase</keyword>
<evidence type="ECO:0000256" key="4">
    <source>
        <dbReference type="SAM" id="MobiDB-lite"/>
    </source>
</evidence>
<protein>
    <submittedName>
        <fullName evidence="6">TlyA family RNA methyltransferase</fullName>
    </submittedName>
</protein>
<proteinExistence type="inferred from homology"/>
<dbReference type="SMART" id="SM00363">
    <property type="entry name" value="S4"/>
    <property type="match status" value="1"/>
</dbReference>
<dbReference type="PROSITE" id="PS50889">
    <property type="entry name" value="S4"/>
    <property type="match status" value="1"/>
</dbReference>
<dbReference type="GO" id="GO:0003723">
    <property type="term" value="F:RNA binding"/>
    <property type="evidence" value="ECO:0007669"/>
    <property type="project" value="UniProtKB-KW"/>
</dbReference>
<dbReference type="InterPro" id="IPR002877">
    <property type="entry name" value="RNA_MeTrfase_FtsJ_dom"/>
</dbReference>
<feature type="domain" description="RNA-binding S4" evidence="5">
    <location>
        <begin position="4"/>
        <end position="66"/>
    </location>
</feature>
<dbReference type="CDD" id="cd00165">
    <property type="entry name" value="S4"/>
    <property type="match status" value="1"/>
</dbReference>
<dbReference type="SUPFAM" id="SSF53335">
    <property type="entry name" value="S-adenosyl-L-methionine-dependent methyltransferases"/>
    <property type="match status" value="1"/>
</dbReference>
<dbReference type="InterPro" id="IPR002942">
    <property type="entry name" value="S4_RNA-bd"/>
</dbReference>
<evidence type="ECO:0000256" key="3">
    <source>
        <dbReference type="PROSITE-ProRule" id="PRU00182"/>
    </source>
</evidence>
<feature type="compositionally biased region" description="Basic and acidic residues" evidence="4">
    <location>
        <begin position="286"/>
        <end position="299"/>
    </location>
</feature>
<dbReference type="Proteomes" id="UP000431092">
    <property type="component" value="Unassembled WGS sequence"/>
</dbReference>
<dbReference type="PIRSF" id="PIRSF005578">
    <property type="entry name" value="TlyA"/>
    <property type="match status" value="1"/>
</dbReference>
<dbReference type="Pfam" id="PF01479">
    <property type="entry name" value="S4"/>
    <property type="match status" value="1"/>
</dbReference>
<dbReference type="InterPro" id="IPR047048">
    <property type="entry name" value="TlyA"/>
</dbReference>
<evidence type="ECO:0000313" key="7">
    <source>
        <dbReference type="Proteomes" id="UP000431092"/>
    </source>
</evidence>
<dbReference type="SUPFAM" id="SSF55174">
    <property type="entry name" value="Alpha-L RNA-binding motif"/>
    <property type="match status" value="1"/>
</dbReference>
<dbReference type="Pfam" id="PF01728">
    <property type="entry name" value="FtsJ"/>
    <property type="match status" value="1"/>
</dbReference>
<feature type="region of interest" description="Disordered" evidence="4">
    <location>
        <begin position="262"/>
        <end position="299"/>
    </location>
</feature>
<dbReference type="EMBL" id="WLVL01000026">
    <property type="protein sequence ID" value="MTB71798.1"/>
    <property type="molecule type" value="Genomic_DNA"/>
</dbReference>
<comment type="similarity">
    <text evidence="2">Belongs to the TlyA family.</text>
</comment>